<sequence>MLFSHNTPATIRRYGEEDEAEDWTCISGLSRPDRKRYRYTHPPPHVERSKLVKIPARSRATIFLENFQSEKRNVRRIRVPFFLACLENSRLLVTPIVRNRPCWEREFRDGRKRWQKDGRGKKRSRNYTVAGLDYTVTLASSMERTLEDREGRRGGAEGGYKVALQARALLSIKSYGVQKTTAQLCVFCSEKKADST</sequence>
<reference evidence="1 2" key="1">
    <citation type="journal article" date="2010" name="Science">
        <title>Genomic comparison of the ants Camponotus floridanus and Harpegnathos saltator.</title>
        <authorList>
            <person name="Bonasio R."/>
            <person name="Zhang G."/>
            <person name="Ye C."/>
            <person name="Mutti N.S."/>
            <person name="Fang X."/>
            <person name="Qin N."/>
            <person name="Donahue G."/>
            <person name="Yang P."/>
            <person name="Li Q."/>
            <person name="Li C."/>
            <person name="Zhang P."/>
            <person name="Huang Z."/>
            <person name="Berger S.L."/>
            <person name="Reinberg D."/>
            <person name="Wang J."/>
            <person name="Liebig J."/>
        </authorList>
    </citation>
    <scope>NUCLEOTIDE SEQUENCE [LARGE SCALE GENOMIC DNA]</scope>
    <source>
        <strain evidence="2">C129</strain>
    </source>
</reference>
<organism evidence="2">
    <name type="scientific">Camponotus floridanus</name>
    <name type="common">Florida carpenter ant</name>
    <dbReference type="NCBI Taxonomy" id="104421"/>
    <lineage>
        <taxon>Eukaryota</taxon>
        <taxon>Metazoa</taxon>
        <taxon>Ecdysozoa</taxon>
        <taxon>Arthropoda</taxon>
        <taxon>Hexapoda</taxon>
        <taxon>Insecta</taxon>
        <taxon>Pterygota</taxon>
        <taxon>Neoptera</taxon>
        <taxon>Endopterygota</taxon>
        <taxon>Hymenoptera</taxon>
        <taxon>Apocrita</taxon>
        <taxon>Aculeata</taxon>
        <taxon>Formicoidea</taxon>
        <taxon>Formicidae</taxon>
        <taxon>Formicinae</taxon>
        <taxon>Camponotus</taxon>
    </lineage>
</organism>
<keyword evidence="2" id="KW-1185">Reference proteome</keyword>
<dbReference type="AlphaFoldDB" id="E2A3R7"/>
<accession>E2A3R7</accession>
<protein>
    <submittedName>
        <fullName evidence="1">Uncharacterized protein</fullName>
    </submittedName>
</protein>
<proteinExistence type="predicted"/>
<name>E2A3R7_CAMFO</name>
<gene>
    <name evidence="1" type="ORF">EAG_03964</name>
</gene>
<evidence type="ECO:0000313" key="1">
    <source>
        <dbReference type="EMBL" id="EFN71959.1"/>
    </source>
</evidence>
<evidence type="ECO:0000313" key="2">
    <source>
        <dbReference type="Proteomes" id="UP000000311"/>
    </source>
</evidence>
<dbReference type="Proteomes" id="UP000000311">
    <property type="component" value="Unassembled WGS sequence"/>
</dbReference>
<dbReference type="EMBL" id="GL436457">
    <property type="protein sequence ID" value="EFN71959.1"/>
    <property type="molecule type" value="Genomic_DNA"/>
</dbReference>
<dbReference type="InParanoid" id="E2A3R7"/>